<gene>
    <name evidence="1" type="ORF">L3556_08640</name>
</gene>
<protein>
    <submittedName>
        <fullName evidence="1">GIY-YIG nuclease family protein</fullName>
    </submittedName>
</protein>
<organism evidence="1 2">
    <name type="scientific">Candidatus Synechococcus calcipolaris G9</name>
    <dbReference type="NCBI Taxonomy" id="1497997"/>
    <lineage>
        <taxon>Bacteria</taxon>
        <taxon>Bacillati</taxon>
        <taxon>Cyanobacteriota</taxon>
        <taxon>Cyanophyceae</taxon>
        <taxon>Synechococcales</taxon>
        <taxon>Synechococcaceae</taxon>
        <taxon>Synechococcus</taxon>
    </lineage>
</organism>
<dbReference type="EMBL" id="JAKKUT010000002">
    <property type="protein sequence ID" value="MDG2990992.1"/>
    <property type="molecule type" value="Genomic_DNA"/>
</dbReference>
<accession>A0ABT6EZI7</accession>
<name>A0ABT6EZI7_9SYNE</name>
<keyword evidence="2" id="KW-1185">Reference proteome</keyword>
<evidence type="ECO:0000313" key="2">
    <source>
        <dbReference type="Proteomes" id="UP001154265"/>
    </source>
</evidence>
<dbReference type="Proteomes" id="UP001154265">
    <property type="component" value="Unassembled WGS sequence"/>
</dbReference>
<dbReference type="RefSeq" id="WP_277866876.1">
    <property type="nucleotide sequence ID" value="NZ_JAKKUT010000002.1"/>
</dbReference>
<reference evidence="1" key="2">
    <citation type="submission" date="2022-01" db="EMBL/GenBank/DDBJ databases">
        <authorList>
            <person name="Zivanovic Y."/>
            <person name="Moreira D."/>
            <person name="Lopez-Garcia P."/>
        </authorList>
    </citation>
    <scope>NUCLEOTIDE SEQUENCE</scope>
    <source>
        <strain evidence="1">G9</strain>
    </source>
</reference>
<evidence type="ECO:0000313" key="1">
    <source>
        <dbReference type="EMBL" id="MDG2990992.1"/>
    </source>
</evidence>
<sequence>MKPEQGQLFPPEVLWRVRGQTGQYNVGPSQGKSPHLNFDHLDAWKQPIRTYQTQVSQAKTTAQVPLFDLETPPPTWENLNPFTLPCENTLFWRQKSSPKGQAAFYFVMDYNYPLLLYIGETGRSGQRWQGNHDCKQYLQNYVAAHRHVDAAVAVGIAFWYHAPSRKHQRQEQERHLILKWRSPFNKENWPYWHTPFRY</sequence>
<reference evidence="1" key="1">
    <citation type="journal article" date="2022" name="Genome Biol. Evol.">
        <title>A New Gene Family Diagnostic for Intracellular Biomineralization of Amorphous Ca Carbonates by Cyanobacteria.</title>
        <authorList>
            <person name="Benzerara K."/>
            <person name="Duprat E."/>
            <person name="Bitard-Feildel T."/>
            <person name="Caumes G."/>
            <person name="Cassier-Chauvat C."/>
            <person name="Chauvat F."/>
            <person name="Dezi M."/>
            <person name="Diop S.I."/>
            <person name="Gaschignard G."/>
            <person name="Gorgen S."/>
            <person name="Gugger M."/>
            <person name="Lopez-Garcia P."/>
            <person name="Millet M."/>
            <person name="Skouri-Panet F."/>
            <person name="Moreira D."/>
            <person name="Callebaut I."/>
        </authorList>
    </citation>
    <scope>NUCLEOTIDE SEQUENCE</scope>
    <source>
        <strain evidence="1">G9</strain>
    </source>
</reference>
<comment type="caution">
    <text evidence="1">The sequence shown here is derived from an EMBL/GenBank/DDBJ whole genome shotgun (WGS) entry which is preliminary data.</text>
</comment>
<proteinExistence type="predicted"/>